<keyword evidence="2" id="KW-1133">Transmembrane helix</keyword>
<gene>
    <name evidence="3" type="primary">spoIIIAG</name>
    <name evidence="3" type="ORF">G4D61_08850</name>
</gene>
<reference evidence="3 4" key="1">
    <citation type="submission" date="2020-03" db="EMBL/GenBank/DDBJ databases">
        <title>Bacillus aquiflavi sp. nov., isolated from yellow water of strong flavor Chinese baijiu in Yibin region of China.</title>
        <authorList>
            <person name="Xie J."/>
        </authorList>
    </citation>
    <scope>NUCLEOTIDE SEQUENCE [LARGE SCALE GENOMIC DNA]</scope>
    <source>
        <strain evidence="3 4">Gsoil 114</strain>
    </source>
</reference>
<name>A0A6M0P5S8_9BACI</name>
<feature type="transmembrane region" description="Helical" evidence="2">
    <location>
        <begin position="29"/>
        <end position="49"/>
    </location>
</feature>
<dbReference type="Proteomes" id="UP000476934">
    <property type="component" value="Unassembled WGS sequence"/>
</dbReference>
<evidence type="ECO:0000313" key="3">
    <source>
        <dbReference type="EMBL" id="NEY20074.1"/>
    </source>
</evidence>
<dbReference type="RefSeq" id="WP_025726745.1">
    <property type="nucleotide sequence ID" value="NZ_JAAIWK010000012.1"/>
</dbReference>
<dbReference type="EMBL" id="JAAIWK010000012">
    <property type="protein sequence ID" value="NEY20074.1"/>
    <property type="molecule type" value="Genomic_DNA"/>
</dbReference>
<protein>
    <submittedName>
        <fullName evidence="3">Stage III sporulation protein AG</fullName>
    </submittedName>
</protein>
<feature type="compositionally biased region" description="Polar residues" evidence="1">
    <location>
        <begin position="60"/>
        <end position="73"/>
    </location>
</feature>
<dbReference type="AlphaFoldDB" id="A0A6M0P5S8"/>
<dbReference type="InterPro" id="IPR014195">
    <property type="entry name" value="Spore_III_AG"/>
</dbReference>
<keyword evidence="2" id="KW-0472">Membrane</keyword>
<sequence length="218" mass="24097">MNNKHGPLDQLKEWLSIKPSSSNKKNKKYPIILLLFICGISVMVLNNLFSHHQSKNNLTAAAMSDQSSKSQETISLNKNSSSKKKSINSYQEQYQEELKQILEQMSGVGSVKVLVNVASTESKVYEKNSTVQNQITTETDKNGGERKIDNISKDDKVVTVQDGEKQVPLVTETKKPKITGVLVVCQGGNDIAIQRAVKEAVSNALDVPSYRVSVMSKK</sequence>
<keyword evidence="2" id="KW-0812">Transmembrane</keyword>
<organism evidence="3 4">
    <name type="scientific">Heyndrickxia ginsengihumi</name>
    <dbReference type="NCBI Taxonomy" id="363870"/>
    <lineage>
        <taxon>Bacteria</taxon>
        <taxon>Bacillati</taxon>
        <taxon>Bacillota</taxon>
        <taxon>Bacilli</taxon>
        <taxon>Bacillales</taxon>
        <taxon>Bacillaceae</taxon>
        <taxon>Heyndrickxia</taxon>
    </lineage>
</organism>
<proteinExistence type="predicted"/>
<evidence type="ECO:0000256" key="2">
    <source>
        <dbReference type="SAM" id="Phobius"/>
    </source>
</evidence>
<dbReference type="NCBIfam" id="TIGR02830">
    <property type="entry name" value="spore_III_AG"/>
    <property type="match status" value="1"/>
</dbReference>
<accession>A0A6M0P5S8</accession>
<keyword evidence="4" id="KW-1185">Reference proteome</keyword>
<feature type="region of interest" description="Disordered" evidence="1">
    <location>
        <begin position="60"/>
        <end position="88"/>
    </location>
</feature>
<comment type="caution">
    <text evidence="3">The sequence shown here is derived from an EMBL/GenBank/DDBJ whole genome shotgun (WGS) entry which is preliminary data.</text>
</comment>
<evidence type="ECO:0000313" key="4">
    <source>
        <dbReference type="Proteomes" id="UP000476934"/>
    </source>
</evidence>
<evidence type="ECO:0000256" key="1">
    <source>
        <dbReference type="SAM" id="MobiDB-lite"/>
    </source>
</evidence>